<dbReference type="Pfam" id="PF13976">
    <property type="entry name" value="gag_pre-integrs"/>
    <property type="match status" value="1"/>
</dbReference>
<dbReference type="Pfam" id="PF22936">
    <property type="entry name" value="Pol_BBD"/>
    <property type="match status" value="1"/>
</dbReference>
<evidence type="ECO:0000256" key="2">
    <source>
        <dbReference type="SAM" id="MobiDB-lite"/>
    </source>
</evidence>
<name>A0A2Z6PGP1_TRISU</name>
<dbReference type="PROSITE" id="PS50158">
    <property type="entry name" value="ZF_CCHC"/>
    <property type="match status" value="1"/>
</dbReference>
<feature type="region of interest" description="Disordered" evidence="2">
    <location>
        <begin position="305"/>
        <end position="328"/>
    </location>
</feature>
<feature type="region of interest" description="Disordered" evidence="2">
    <location>
        <begin position="273"/>
        <end position="293"/>
    </location>
</feature>
<feature type="region of interest" description="Disordered" evidence="2">
    <location>
        <begin position="920"/>
        <end position="963"/>
    </location>
</feature>
<accession>A0A2Z6PGP1</accession>
<feature type="domain" description="CCHC-type" evidence="3">
    <location>
        <begin position="327"/>
        <end position="342"/>
    </location>
</feature>
<dbReference type="Pfam" id="PF14223">
    <property type="entry name" value="Retrotran_gag_2"/>
    <property type="match status" value="1"/>
</dbReference>
<proteinExistence type="predicted"/>
<feature type="compositionally biased region" description="Basic and acidic residues" evidence="2">
    <location>
        <begin position="1676"/>
        <end position="1686"/>
    </location>
</feature>
<evidence type="ECO:0000313" key="4">
    <source>
        <dbReference type="EMBL" id="GAU43507.1"/>
    </source>
</evidence>
<dbReference type="GO" id="GO:0003676">
    <property type="term" value="F:nucleic acid binding"/>
    <property type="evidence" value="ECO:0007669"/>
    <property type="project" value="InterPro"/>
</dbReference>
<feature type="compositionally biased region" description="Polar residues" evidence="2">
    <location>
        <begin position="755"/>
        <end position="774"/>
    </location>
</feature>
<feature type="region of interest" description="Disordered" evidence="2">
    <location>
        <begin position="755"/>
        <end position="780"/>
    </location>
</feature>
<dbReference type="Proteomes" id="UP000242715">
    <property type="component" value="Unassembled WGS sequence"/>
</dbReference>
<dbReference type="GO" id="GO:0008270">
    <property type="term" value="F:zinc ion binding"/>
    <property type="evidence" value="ECO:0007669"/>
    <property type="project" value="UniProtKB-KW"/>
</dbReference>
<organism evidence="4 5">
    <name type="scientific">Trifolium subterraneum</name>
    <name type="common">Subterranean clover</name>
    <dbReference type="NCBI Taxonomy" id="3900"/>
    <lineage>
        <taxon>Eukaryota</taxon>
        <taxon>Viridiplantae</taxon>
        <taxon>Streptophyta</taxon>
        <taxon>Embryophyta</taxon>
        <taxon>Tracheophyta</taxon>
        <taxon>Spermatophyta</taxon>
        <taxon>Magnoliopsida</taxon>
        <taxon>eudicotyledons</taxon>
        <taxon>Gunneridae</taxon>
        <taxon>Pentapetalae</taxon>
        <taxon>rosids</taxon>
        <taxon>fabids</taxon>
        <taxon>Fabales</taxon>
        <taxon>Fabaceae</taxon>
        <taxon>Papilionoideae</taxon>
        <taxon>50 kb inversion clade</taxon>
        <taxon>NPAAA clade</taxon>
        <taxon>Hologalegina</taxon>
        <taxon>IRL clade</taxon>
        <taxon>Trifolieae</taxon>
        <taxon>Trifolium</taxon>
    </lineage>
</organism>
<evidence type="ECO:0000259" key="3">
    <source>
        <dbReference type="PROSITE" id="PS50158"/>
    </source>
</evidence>
<feature type="compositionally biased region" description="Low complexity" evidence="2">
    <location>
        <begin position="1698"/>
        <end position="1720"/>
    </location>
</feature>
<dbReference type="OrthoDB" id="1435079at2759"/>
<dbReference type="SMART" id="SM00343">
    <property type="entry name" value="ZnF_C2HC"/>
    <property type="match status" value="1"/>
</dbReference>
<keyword evidence="1" id="KW-0863">Zinc-finger</keyword>
<feature type="compositionally biased region" description="Acidic residues" evidence="2">
    <location>
        <begin position="276"/>
        <end position="293"/>
    </location>
</feature>
<dbReference type="PANTHER" id="PTHR34676">
    <property type="entry name" value="DUF4219 DOMAIN-CONTAINING PROTEIN-RELATED"/>
    <property type="match status" value="1"/>
</dbReference>
<dbReference type="Gene3D" id="4.10.60.10">
    <property type="entry name" value="Zinc finger, CCHC-type"/>
    <property type="match status" value="1"/>
</dbReference>
<dbReference type="InterPro" id="IPR012337">
    <property type="entry name" value="RNaseH-like_sf"/>
</dbReference>
<reference evidence="5" key="1">
    <citation type="journal article" date="2017" name="Front. Plant Sci.">
        <title>Climate Clever Clovers: New Paradigm to Reduce the Environmental Footprint of Ruminants by Breeding Low Methanogenic Forages Utilizing Haplotype Variation.</title>
        <authorList>
            <person name="Kaur P."/>
            <person name="Appels R."/>
            <person name="Bayer P.E."/>
            <person name="Keeble-Gagnere G."/>
            <person name="Wang J."/>
            <person name="Hirakawa H."/>
            <person name="Shirasawa K."/>
            <person name="Vercoe P."/>
            <person name="Stefanova K."/>
            <person name="Durmic Z."/>
            <person name="Nichols P."/>
            <person name="Revell C."/>
            <person name="Isobe S.N."/>
            <person name="Edwards D."/>
            <person name="Erskine W."/>
        </authorList>
    </citation>
    <scope>NUCLEOTIDE SEQUENCE [LARGE SCALE GENOMIC DNA]</scope>
    <source>
        <strain evidence="5">cv. Daliak</strain>
    </source>
</reference>
<feature type="compositionally biased region" description="Polar residues" evidence="2">
    <location>
        <begin position="924"/>
        <end position="941"/>
    </location>
</feature>
<keyword evidence="1" id="KW-0479">Metal-binding</keyword>
<dbReference type="InterPro" id="IPR025724">
    <property type="entry name" value="GAG-pre-integrase_dom"/>
</dbReference>
<dbReference type="InterPro" id="IPR036875">
    <property type="entry name" value="Znf_CCHC_sf"/>
</dbReference>
<keyword evidence="5" id="KW-1185">Reference proteome</keyword>
<feature type="region of interest" description="Disordered" evidence="2">
    <location>
        <begin position="363"/>
        <end position="390"/>
    </location>
</feature>
<evidence type="ECO:0000313" key="5">
    <source>
        <dbReference type="Proteomes" id="UP000242715"/>
    </source>
</evidence>
<protein>
    <recommendedName>
        <fullName evidence="3">CCHC-type domain-containing protein</fullName>
    </recommendedName>
</protein>
<dbReference type="EMBL" id="DF973976">
    <property type="protein sequence ID" value="GAU43507.1"/>
    <property type="molecule type" value="Genomic_DNA"/>
</dbReference>
<keyword evidence="1" id="KW-0862">Zinc</keyword>
<dbReference type="Pfam" id="PF07727">
    <property type="entry name" value="RVT_2"/>
    <property type="match status" value="1"/>
</dbReference>
<dbReference type="SUPFAM" id="SSF57756">
    <property type="entry name" value="Retrovirus zinc finger-like domains"/>
    <property type="match status" value="1"/>
</dbReference>
<sequence length="1729" mass="196064">MSGETTSTPIPTSTASDLSQFQYDYNNMTSTSSASNHDSSNKKVRIFSGDALRFEWWKDSIYHYVNGIDDGLWDLIEEGVPIDGIGSDGKITIAQKRALSAENKKIFSKHNKVKQIMMSAISHDEYTKIMDRSTAKAMYDSLCSNYDGNRQVQNAKARLLVQQYELFTMKPDEDIETMFSRFQTLVSNLRILKKRYTTSDHVWKILNSLTDKWRPKVTAIEEAKDLEKISLESLISNLKSHEMVLNADAVKKKERSVALTSTKKSLKAVKAKTLEVEEDSSSDDQEEEEEDEELAMFTRNFQKWARMSKSRKGNSSRNTPSKEEKNCFKCNKPGHFIAECPEASSKDKNKNDDEEANMALMATADEDSEGSDSDESDSDESEQKNKGKAMIVSDSEVISGVCKTSSEVTSEAVSQNLKESNSGPKKNHFKSDEWKQVISCGRKAYVPKHYFTSRAAELSRLKENGNQSWYLDSGCSRHMTGNKKLFTSLKLEDGRTAGFGGNQKGKIKGTGIVEDKMVAVGPGAANFVTEISTVVLKNAPFNVKKWRKIPQAQLDKIVSKVLDTFDIHNTTHNKDVILETAKRLYRNHRCRFHQHFSQYNINEIALEHKPDYISEEDLKYLVDYFSSPEYKAISERNKVNKSKQVIKHRCGKSFQAVSYDATKVEEDCLELAAAEYVDGGDKDMLANIAFKSVVGERSGYSRGLGAGIKPQKGKAVTEMTTKFEESQRQIGEEMEKRVEAKMATMFSQMLNFQGGQSSSALNTDSKSNHKVNNMTRDKPESDKSIVFKGKRLGNVFKVNLSDLADQEVKCLLTLSEEKWVWHKRLGHANWRLISMLSKLDLARGLPKLHYRSDALCGSCQIGKSVKTSFKPKHVVSTSKPLELFHIDLFGPISSPRTPQQNGVVERKNRTLQEMARTMMHETNIAKSSPSRTEQSKQSFKYKSSHPEELILGNKDSPRKTRSSFKNEDSLIGLISLVEPSSTDEALADDAWIVAMQEELNQFERNEVWSLVPKPSKKNISGTKWVYRNKLNEQGEVVCNKARLVAQGYSQQEGIDYTETFALVARLEAIRLLLSYATYHSIILYQMDVKTAFLNGYISEEVYVRQPPGFEDASHPDQNTFFLPHTRKTLFVNLNTMASSSFVPRFPEDIPINIYAQDSYLKDVTMNLRFEESKLVMERPIDFEALKVNGHDYKEFFTEQCWGHYLDMLNGPIYSNLVFDFWRKSEVVTLVDANAELQRVIDQNPSENKGKSREELGLRKFTETEIRSSVGSFQVILTRSNLAKMLNLPNTAMVRLYTAASGRKSVYLNDMARLCFKDQKLSNKISHLNDREKVLAKLIFSSFLPRDTGSDSLNWDQRHFIYFLSTKRKMNLPAYIFQHLCETICEAQKFDNPSKLISHPRLLSSIFEQLGLPDRFMFDGVSDDLEQVRAPILDAKVLVSLRLRKSDKLIYPQKSLLINKTKFQPTSDAFIFDNEPPEVILEYMRLMKEKGTLVTHKDIGRGDGPTFAQIMRAVKEEVFCDYEEDIMVEEPSMEETSVKRSEDDHPEGEEEPVAAAPTVKDLLSAKILKRSRTKHCTTRGQKRQRSDTCNTHSFNYCNQISEASILEHVQPLNTIYPTSSEPEYVQISDYESESSDSSFDDLMASFAQFSSKAKHIPEEETAEPSNSAIPQSSPKILTEEEILKETSFRVSPIHETSEPPNDISSDPSQSIPSASHKSSSPEMLLDTAIA</sequence>
<feature type="region of interest" description="Disordered" evidence="2">
    <location>
        <begin position="1650"/>
        <end position="1729"/>
    </location>
</feature>
<dbReference type="InterPro" id="IPR054722">
    <property type="entry name" value="PolX-like_BBD"/>
</dbReference>
<feature type="compositionally biased region" description="Polar residues" evidence="2">
    <location>
        <begin position="1662"/>
        <end position="1674"/>
    </location>
</feature>
<gene>
    <name evidence="4" type="ORF">TSUD_399000</name>
</gene>
<evidence type="ECO:0000256" key="1">
    <source>
        <dbReference type="PROSITE-ProRule" id="PRU00047"/>
    </source>
</evidence>
<dbReference type="InterPro" id="IPR001878">
    <property type="entry name" value="Znf_CCHC"/>
</dbReference>
<dbReference type="InterPro" id="IPR013103">
    <property type="entry name" value="RVT_2"/>
</dbReference>
<dbReference type="PANTHER" id="PTHR34676:SF27">
    <property type="entry name" value="ASPARTYL-TRNA SYNTHETASE"/>
    <property type="match status" value="1"/>
</dbReference>
<dbReference type="Pfam" id="PF00098">
    <property type="entry name" value="zf-CCHC"/>
    <property type="match status" value="1"/>
</dbReference>
<dbReference type="InterPro" id="IPR036397">
    <property type="entry name" value="RNaseH_sf"/>
</dbReference>
<dbReference type="SUPFAM" id="SSF53098">
    <property type="entry name" value="Ribonuclease H-like"/>
    <property type="match status" value="1"/>
</dbReference>
<feature type="compositionally biased region" description="Acidic residues" evidence="2">
    <location>
        <begin position="364"/>
        <end position="380"/>
    </location>
</feature>
<dbReference type="Gene3D" id="3.30.420.10">
    <property type="entry name" value="Ribonuclease H-like superfamily/Ribonuclease H"/>
    <property type="match status" value="1"/>
</dbReference>
<feature type="region of interest" description="Disordered" evidence="2">
    <location>
        <begin position="1529"/>
        <end position="1554"/>
    </location>
</feature>